<dbReference type="EMBL" id="CP031976">
    <property type="protein sequence ID" value="QHI14916.1"/>
    <property type="molecule type" value="Genomic_DNA"/>
</dbReference>
<evidence type="ECO:0000313" key="3">
    <source>
        <dbReference type="EMBL" id="NAR73585.1"/>
    </source>
</evidence>
<name>A0A1L6KRW5_ACIHA</name>
<dbReference type="Proteomes" id="UP000451048">
    <property type="component" value="Unassembled WGS sequence"/>
</dbReference>
<dbReference type="EMBL" id="WTTO01000021">
    <property type="protein sequence ID" value="NAR73585.1"/>
    <property type="molecule type" value="Genomic_DNA"/>
</dbReference>
<organism evidence="3 7">
    <name type="scientific">Acinetobacter haemolyticus</name>
    <dbReference type="NCBI Taxonomy" id="29430"/>
    <lineage>
        <taxon>Bacteria</taxon>
        <taxon>Pseudomonadati</taxon>
        <taxon>Pseudomonadota</taxon>
        <taxon>Gammaproteobacteria</taxon>
        <taxon>Moraxellales</taxon>
        <taxon>Moraxellaceae</taxon>
        <taxon>Acinetobacter</taxon>
    </lineage>
</organism>
<dbReference type="OrthoDB" id="9806180at2"/>
<dbReference type="InterPro" id="IPR029058">
    <property type="entry name" value="AB_hydrolase_fold"/>
</dbReference>
<dbReference type="InterPro" id="IPR050300">
    <property type="entry name" value="GDXG_lipolytic_enzyme"/>
</dbReference>
<gene>
    <name evidence="5" type="ORF">AhaeAN43_16980</name>
    <name evidence="4" type="ORF">AHTJR_15860</name>
    <name evidence="3" type="ORF">GPS52_08750</name>
</gene>
<evidence type="ECO:0000313" key="8">
    <source>
        <dbReference type="Proteomes" id="UP000463868"/>
    </source>
</evidence>
<dbReference type="PANTHER" id="PTHR48081:SF8">
    <property type="entry name" value="ALPHA_BETA HYDROLASE FOLD-3 DOMAIN-CONTAINING PROTEIN-RELATED"/>
    <property type="match status" value="1"/>
</dbReference>
<dbReference type="PANTHER" id="PTHR48081">
    <property type="entry name" value="AB HYDROLASE SUPERFAMILY PROTEIN C4A8.06C"/>
    <property type="match status" value="1"/>
</dbReference>
<reference evidence="3 7" key="3">
    <citation type="submission" date="2019-12" db="EMBL/GenBank/DDBJ databases">
        <title>Acinetobacter haemolyticus comparative genomics.</title>
        <authorList>
            <person name="Castro-Jaimes S."/>
            <person name="Bello-Lopez E."/>
            <person name="Velazquez-Acosta C."/>
            <person name="Volkow-Fernandez P."/>
            <person name="Lozano-Zarain P."/>
            <person name="Castillo Ramirez S."/>
            <person name="Cevallos M.A."/>
        </authorList>
    </citation>
    <scope>NUCLEOTIDE SEQUENCE [LARGE SCALE GENOMIC DNA]</scope>
    <source>
        <strain evidence="3 7">AN10</strain>
    </source>
</reference>
<feature type="domain" description="Alpha/beta hydrolase fold-3" evidence="2">
    <location>
        <begin position="132"/>
        <end position="337"/>
    </location>
</feature>
<dbReference type="STRING" id="29430.AHTJS_16685"/>
<dbReference type="Proteomes" id="UP000463868">
    <property type="component" value="Chromosome"/>
</dbReference>
<evidence type="ECO:0000313" key="5">
    <source>
        <dbReference type="EMBL" id="QHI14916.1"/>
    </source>
</evidence>
<dbReference type="AlphaFoldDB" id="A0A1L6KRW5"/>
<keyword evidence="1 3" id="KW-0378">Hydrolase</keyword>
<reference evidence="5 8" key="1">
    <citation type="submission" date="2018-08" db="EMBL/GenBank/DDBJ databases">
        <title>Analysis of the genomic diversity of Mexican Acinetobacter haemolyticus clinical isolates.</title>
        <authorList>
            <person name="Castro-Jaimes S."/>
            <person name="Cevallos M.A."/>
        </authorList>
    </citation>
    <scope>NUCLEOTIDE SEQUENCE [LARGE SCALE GENOMIC DNA]</scope>
    <source>
        <strain evidence="5 8">AN43</strain>
    </source>
</reference>
<dbReference type="SUPFAM" id="SSF53474">
    <property type="entry name" value="alpha/beta-Hydrolases"/>
    <property type="match status" value="1"/>
</dbReference>
<dbReference type="InterPro" id="IPR013094">
    <property type="entry name" value="AB_hydrolase_3"/>
</dbReference>
<evidence type="ECO:0000259" key="2">
    <source>
        <dbReference type="Pfam" id="PF07859"/>
    </source>
</evidence>
<dbReference type="KEGG" id="ahl:AHTJS_16685"/>
<dbReference type="EMBL" id="CP038009">
    <property type="protein sequence ID" value="QBQ17644.1"/>
    <property type="molecule type" value="Genomic_DNA"/>
</dbReference>
<dbReference type="Proteomes" id="UP000294395">
    <property type="component" value="Chromosome"/>
</dbReference>
<reference evidence="4 6" key="2">
    <citation type="submission" date="2019-03" db="EMBL/GenBank/DDBJ databases">
        <title>Complete genome sequence of two outbreak-associated Acinetobacter haemolyticus strains.</title>
        <authorList>
            <person name="Bai L."/>
            <person name="Zhang S.-C."/>
            <person name="Deng Y."/>
            <person name="Song C.-C."/>
            <person name="Kang G.-B."/>
            <person name="Dong Y."/>
            <person name="Wang Y."/>
            <person name="Gao F."/>
            <person name="Huang H."/>
        </authorList>
    </citation>
    <scope>NUCLEOTIDE SEQUENCE [LARGE SCALE GENOMIC DNA]</scope>
    <source>
        <strain evidence="4 6">TJR01</strain>
    </source>
</reference>
<evidence type="ECO:0000313" key="4">
    <source>
        <dbReference type="EMBL" id="QBQ17644.1"/>
    </source>
</evidence>
<proteinExistence type="predicted"/>
<evidence type="ECO:0000313" key="6">
    <source>
        <dbReference type="Proteomes" id="UP000294395"/>
    </source>
</evidence>
<dbReference type="GO" id="GO:0016787">
    <property type="term" value="F:hydrolase activity"/>
    <property type="evidence" value="ECO:0007669"/>
    <property type="project" value="UniProtKB-KW"/>
</dbReference>
<sequence>MDSVRRGQKVTALPQKIQTILDHGQGPAARALDKLPTFVQESLAKILGYPHQYPDLDAFTKCLMAVQIKQGRIGFIGDDPIESRRQFDAQMLAILNKSTFIESVEDIRLPLQSGTVFARHYHPAPNKKLPMIVFYHGGGFVVGGLDTHDEACRLIAKYAKVQVMSIDYPLAPEVSPKLLIQSCEDALAWVYQNRRQLKIYKNRIAVAGDSAGGNISTVVAQHSVGKAYAPQAQLLIYPVVDFKSRHPSFYAYGEGLVLTSKDVDYVTAYYATQHNVALDNPLISPTYGGLRKLAPAYVITAGHDLLHDEGEIYSHKLRQNGVKVKYIDYPDQTHGFINLTPISSKARRNTVEIARNFRKFWDKHS</sequence>
<accession>A0A1L6KRW5</accession>
<dbReference type="Pfam" id="PF07859">
    <property type="entry name" value="Abhydrolase_3"/>
    <property type="match status" value="1"/>
</dbReference>
<evidence type="ECO:0000256" key="1">
    <source>
        <dbReference type="ARBA" id="ARBA00022801"/>
    </source>
</evidence>
<protein>
    <submittedName>
        <fullName evidence="3 4">Alpha/beta hydrolase</fullName>
    </submittedName>
</protein>
<evidence type="ECO:0000313" key="7">
    <source>
        <dbReference type="Proteomes" id="UP000451048"/>
    </source>
</evidence>
<dbReference type="Gene3D" id="3.40.50.1820">
    <property type="entry name" value="alpha/beta hydrolase"/>
    <property type="match status" value="1"/>
</dbReference>